<evidence type="ECO:0000313" key="5">
    <source>
        <dbReference type="EMBL" id="WVX48689.1"/>
    </source>
</evidence>
<comment type="catalytic activity">
    <reaction evidence="4">
        <text>N-terminal L-arginyl-[protein] + L-leucyl-tRNA(Leu) = N-terminal L-leucyl-L-arginyl-[protein] + tRNA(Leu) + H(+)</text>
        <dbReference type="Rhea" id="RHEA:50416"/>
        <dbReference type="Rhea" id="RHEA-COMP:9613"/>
        <dbReference type="Rhea" id="RHEA-COMP:9622"/>
        <dbReference type="Rhea" id="RHEA-COMP:12672"/>
        <dbReference type="Rhea" id="RHEA-COMP:12673"/>
        <dbReference type="ChEBI" id="CHEBI:15378"/>
        <dbReference type="ChEBI" id="CHEBI:64719"/>
        <dbReference type="ChEBI" id="CHEBI:78442"/>
        <dbReference type="ChEBI" id="CHEBI:78494"/>
        <dbReference type="ChEBI" id="CHEBI:133044"/>
        <dbReference type="EC" id="2.3.2.6"/>
    </reaction>
</comment>
<keyword evidence="1 4" id="KW-0963">Cytoplasm</keyword>
<gene>
    <name evidence="4 5" type="primary">aat</name>
    <name evidence="5" type="ORF">ROLI_017700</name>
</gene>
<dbReference type="EMBL" id="CP143423">
    <property type="protein sequence ID" value="WVX48689.1"/>
    <property type="molecule type" value="Genomic_DNA"/>
</dbReference>
<evidence type="ECO:0000256" key="3">
    <source>
        <dbReference type="ARBA" id="ARBA00023315"/>
    </source>
</evidence>
<sequence>MQGYAKGIFPMAEHRDDPEIFWVDPQRRGVMPLDGFHASRSLRRAMRQTHLEVSVDQDFAGVVDGCADRADTWINAEIRSLYITLHERGQAHSLEIWDGSNLVGGVYGVTLGAAFFGESMFSRRSNASKIALACLVDRLLEGGFQLFDTQFVTEHLASLGGIEVSRALYHRALKQALAGEAHFNAPPLRAPQEVVQRMTQRS</sequence>
<dbReference type="GO" id="GO:0008914">
    <property type="term" value="F:leucyl-tRNA--protein transferase activity"/>
    <property type="evidence" value="ECO:0007669"/>
    <property type="project" value="UniProtKB-EC"/>
</dbReference>
<dbReference type="Gene3D" id="3.40.630.70">
    <property type="entry name" value="Leucyl/phenylalanyl-tRNA-protein transferase, C-terminal domain"/>
    <property type="match status" value="1"/>
</dbReference>
<accession>A0ABZ2BRM0</accession>
<comment type="similarity">
    <text evidence="4">Belongs to the L/F-transferase family.</text>
</comment>
<dbReference type="EC" id="2.3.2.6" evidence="4"/>
<dbReference type="NCBIfam" id="TIGR00667">
    <property type="entry name" value="aat"/>
    <property type="match status" value="1"/>
</dbReference>
<keyword evidence="3 4" id="KW-0012">Acyltransferase</keyword>
<keyword evidence="6" id="KW-1185">Reference proteome</keyword>
<evidence type="ECO:0000256" key="2">
    <source>
        <dbReference type="ARBA" id="ARBA00022679"/>
    </source>
</evidence>
<comment type="catalytic activity">
    <reaction evidence="4">
        <text>L-phenylalanyl-tRNA(Phe) + an N-terminal L-alpha-aminoacyl-[protein] = an N-terminal L-phenylalanyl-L-alpha-aminoacyl-[protein] + tRNA(Phe)</text>
        <dbReference type="Rhea" id="RHEA:43632"/>
        <dbReference type="Rhea" id="RHEA-COMP:9668"/>
        <dbReference type="Rhea" id="RHEA-COMP:9699"/>
        <dbReference type="Rhea" id="RHEA-COMP:10636"/>
        <dbReference type="Rhea" id="RHEA-COMP:10637"/>
        <dbReference type="ChEBI" id="CHEBI:78442"/>
        <dbReference type="ChEBI" id="CHEBI:78531"/>
        <dbReference type="ChEBI" id="CHEBI:78597"/>
        <dbReference type="ChEBI" id="CHEBI:83561"/>
        <dbReference type="EC" id="2.3.2.6"/>
    </reaction>
</comment>
<organism evidence="5 6">
    <name type="scientific">Roseobacter fucihabitans</name>
    <dbReference type="NCBI Taxonomy" id="1537242"/>
    <lineage>
        <taxon>Bacteria</taxon>
        <taxon>Pseudomonadati</taxon>
        <taxon>Pseudomonadota</taxon>
        <taxon>Alphaproteobacteria</taxon>
        <taxon>Rhodobacterales</taxon>
        <taxon>Roseobacteraceae</taxon>
        <taxon>Roseobacter</taxon>
    </lineage>
</organism>
<dbReference type="Pfam" id="PF03588">
    <property type="entry name" value="Leu_Phe_trans"/>
    <property type="match status" value="1"/>
</dbReference>
<keyword evidence="2 4" id="KW-0808">Transferase</keyword>
<dbReference type="PANTHER" id="PTHR30098:SF2">
    <property type="entry name" value="LEUCYL_PHENYLALANYL-TRNA--PROTEIN TRANSFERASE"/>
    <property type="match status" value="1"/>
</dbReference>
<comment type="function">
    <text evidence="4">Functions in the N-end rule pathway of protein degradation where it conjugates Leu, Phe and, less efficiently, Met from aminoacyl-tRNAs to the N-termini of proteins containing an N-terminal arginine or lysine.</text>
</comment>
<dbReference type="Proteomes" id="UP001318682">
    <property type="component" value="Chromosome"/>
</dbReference>
<dbReference type="PANTHER" id="PTHR30098">
    <property type="entry name" value="LEUCYL/PHENYLALANYL-TRNA--PROTEIN TRANSFERASE"/>
    <property type="match status" value="1"/>
</dbReference>
<dbReference type="HAMAP" id="MF_00688">
    <property type="entry name" value="Leu_Phe_trans"/>
    <property type="match status" value="1"/>
</dbReference>
<evidence type="ECO:0000256" key="4">
    <source>
        <dbReference type="HAMAP-Rule" id="MF_00688"/>
    </source>
</evidence>
<dbReference type="InterPro" id="IPR004616">
    <property type="entry name" value="Leu/Phe-tRNA_Trfase"/>
</dbReference>
<dbReference type="InterPro" id="IPR042203">
    <property type="entry name" value="Leu/Phe-tRNA_Trfase_C"/>
</dbReference>
<proteinExistence type="inferred from homology"/>
<reference evidence="6" key="1">
    <citation type="submission" date="2024-01" db="EMBL/GenBank/DDBJ databases">
        <title>Roseobacter fucihabitans sp. nov., isolated from the brown alga Fucus spiralis.</title>
        <authorList>
            <person name="Hahnke S."/>
            <person name="Berger M."/>
            <person name="Schlingloff A."/>
            <person name="Athale I."/>
            <person name="Neumann-Schaal M."/>
            <person name="Adenaya A."/>
            <person name="Poehlein A."/>
            <person name="Daniel R."/>
            <person name="Pertersen J."/>
            <person name="Brinkhoff T."/>
        </authorList>
    </citation>
    <scope>NUCLEOTIDE SEQUENCE [LARGE SCALE GENOMIC DNA]</scope>
    <source>
        <strain evidence="6">B14</strain>
    </source>
</reference>
<evidence type="ECO:0000256" key="1">
    <source>
        <dbReference type="ARBA" id="ARBA00022490"/>
    </source>
</evidence>
<comment type="catalytic activity">
    <reaction evidence="4">
        <text>N-terminal L-lysyl-[protein] + L-leucyl-tRNA(Leu) = N-terminal L-leucyl-L-lysyl-[protein] + tRNA(Leu) + H(+)</text>
        <dbReference type="Rhea" id="RHEA:12340"/>
        <dbReference type="Rhea" id="RHEA-COMP:9613"/>
        <dbReference type="Rhea" id="RHEA-COMP:9622"/>
        <dbReference type="Rhea" id="RHEA-COMP:12670"/>
        <dbReference type="Rhea" id="RHEA-COMP:12671"/>
        <dbReference type="ChEBI" id="CHEBI:15378"/>
        <dbReference type="ChEBI" id="CHEBI:65249"/>
        <dbReference type="ChEBI" id="CHEBI:78442"/>
        <dbReference type="ChEBI" id="CHEBI:78494"/>
        <dbReference type="ChEBI" id="CHEBI:133043"/>
        <dbReference type="EC" id="2.3.2.6"/>
    </reaction>
</comment>
<comment type="subcellular location">
    <subcellularLocation>
        <location evidence="4">Cytoplasm</location>
    </subcellularLocation>
</comment>
<protein>
    <recommendedName>
        <fullName evidence="4">Leucyl/phenylalanyl-tRNA--protein transferase</fullName>
        <ecNumber evidence="4">2.3.2.6</ecNumber>
    </recommendedName>
    <alternativeName>
        <fullName evidence="4">L/F-transferase</fullName>
    </alternativeName>
    <alternativeName>
        <fullName evidence="4">Leucyltransferase</fullName>
    </alternativeName>
    <alternativeName>
        <fullName evidence="4">Phenyalanyltransferase</fullName>
    </alternativeName>
</protein>
<dbReference type="InterPro" id="IPR016181">
    <property type="entry name" value="Acyl_CoA_acyltransferase"/>
</dbReference>
<evidence type="ECO:0000313" key="6">
    <source>
        <dbReference type="Proteomes" id="UP001318682"/>
    </source>
</evidence>
<dbReference type="SUPFAM" id="SSF55729">
    <property type="entry name" value="Acyl-CoA N-acyltransferases (Nat)"/>
    <property type="match status" value="1"/>
</dbReference>
<name>A0ABZ2BRM0_9RHOB</name>